<dbReference type="GO" id="GO:0035243">
    <property type="term" value="F:protein-arginine omega-N symmetric methyltransferase activity"/>
    <property type="evidence" value="ECO:0007669"/>
    <property type="project" value="TreeGrafter"/>
</dbReference>
<dbReference type="Pfam" id="PF02636">
    <property type="entry name" value="Methyltransf_28"/>
    <property type="match status" value="1"/>
</dbReference>
<evidence type="ECO:0000256" key="1">
    <source>
        <dbReference type="ARBA" id="ARBA00022603"/>
    </source>
</evidence>
<proteinExistence type="predicted"/>
<dbReference type="EMBL" id="BNJK01000001">
    <property type="protein sequence ID" value="GHO92460.1"/>
    <property type="molecule type" value="Genomic_DNA"/>
</dbReference>
<name>A0A8J3IKJ0_9CHLR</name>
<dbReference type="InterPro" id="IPR029063">
    <property type="entry name" value="SAM-dependent_MTases_sf"/>
</dbReference>
<reference evidence="3" key="1">
    <citation type="submission" date="2020-10" db="EMBL/GenBank/DDBJ databases">
        <title>Taxonomic study of unclassified bacteria belonging to the class Ktedonobacteria.</title>
        <authorList>
            <person name="Yabe S."/>
            <person name="Wang C.M."/>
            <person name="Zheng Y."/>
            <person name="Sakai Y."/>
            <person name="Cavaletti L."/>
            <person name="Monciardini P."/>
            <person name="Donadio S."/>
        </authorList>
    </citation>
    <scope>NUCLEOTIDE SEQUENCE</scope>
    <source>
        <strain evidence="3">ID150040</strain>
    </source>
</reference>
<dbReference type="GO" id="GO:0032259">
    <property type="term" value="P:methylation"/>
    <property type="evidence" value="ECO:0007669"/>
    <property type="project" value="UniProtKB-KW"/>
</dbReference>
<dbReference type="Gene3D" id="3.40.50.12710">
    <property type="match status" value="1"/>
</dbReference>
<dbReference type="SUPFAM" id="SSF53335">
    <property type="entry name" value="S-adenosyl-L-methionine-dependent methyltransferases"/>
    <property type="match status" value="1"/>
</dbReference>
<keyword evidence="4" id="KW-1185">Reference proteome</keyword>
<evidence type="ECO:0000313" key="4">
    <source>
        <dbReference type="Proteomes" id="UP000597444"/>
    </source>
</evidence>
<dbReference type="Proteomes" id="UP000597444">
    <property type="component" value="Unassembled WGS sequence"/>
</dbReference>
<keyword evidence="2" id="KW-0808">Transferase</keyword>
<accession>A0A8J3IKJ0</accession>
<keyword evidence="1 3" id="KW-0489">Methyltransferase</keyword>
<dbReference type="InterPro" id="IPR038375">
    <property type="entry name" value="NDUFAF7_sf"/>
</dbReference>
<gene>
    <name evidence="3" type="ORF">KSF_025080</name>
</gene>
<evidence type="ECO:0000313" key="3">
    <source>
        <dbReference type="EMBL" id="GHO92460.1"/>
    </source>
</evidence>
<dbReference type="PANTHER" id="PTHR12049:SF7">
    <property type="entry name" value="PROTEIN ARGININE METHYLTRANSFERASE NDUFAF7, MITOCHONDRIAL"/>
    <property type="match status" value="1"/>
</dbReference>
<sequence length="373" mass="42472">MYNMIATSLQERIINRIEAQGALTFADYMRMALYEPGYGYYVKDAARVGWEGDFYTSTDVSDFFAHCMGRKLVQMWKQLGQPAPFIVLEQGAGRGNLARGVRSWTAHEAPDLHSILEYHAEDIGTGHDALQTSQEVSNQQAPHVILSNELVDAFPVHLVEKRDDTLHEVYVTLDGGRLREALGEPSSPEVATYLNTYNIPWQTFADGWRAEVNLDAQRWMQRTAHLFTTASTDRRGFLLTIDYGDEAAKLYIPDRQRGTLACYYRHQLTERPLTRPGEQDITAHVNFTALIQEGERQGLHLESFGTQEQWLKQMGIQDELALIRERDFAILDTDRGSDRGQVALFQWYNLRQQVSALTDPHGMGNFKVLILSI</sequence>
<protein>
    <submittedName>
        <fullName evidence="3">SAM-dependent methyltransferase</fullName>
    </submittedName>
</protein>
<dbReference type="AlphaFoldDB" id="A0A8J3IKJ0"/>
<organism evidence="3 4">
    <name type="scientific">Reticulibacter mediterranei</name>
    <dbReference type="NCBI Taxonomy" id="2778369"/>
    <lineage>
        <taxon>Bacteria</taxon>
        <taxon>Bacillati</taxon>
        <taxon>Chloroflexota</taxon>
        <taxon>Ktedonobacteria</taxon>
        <taxon>Ktedonobacterales</taxon>
        <taxon>Reticulibacteraceae</taxon>
        <taxon>Reticulibacter</taxon>
    </lineage>
</organism>
<dbReference type="PANTHER" id="PTHR12049">
    <property type="entry name" value="PROTEIN ARGININE METHYLTRANSFERASE NDUFAF7, MITOCHONDRIAL"/>
    <property type="match status" value="1"/>
</dbReference>
<dbReference type="InterPro" id="IPR003788">
    <property type="entry name" value="NDUFAF7"/>
</dbReference>
<comment type="caution">
    <text evidence="3">The sequence shown here is derived from an EMBL/GenBank/DDBJ whole genome shotgun (WGS) entry which is preliminary data.</text>
</comment>
<evidence type="ECO:0000256" key="2">
    <source>
        <dbReference type="ARBA" id="ARBA00022679"/>
    </source>
</evidence>